<sequence>MKFIMKQSINDLCRLCSKTTESIQHLSSGCSYLAPREYTTRHNLVCGIIHQAIYNSLFSKPSSVPYYQYKPQKIIENDKAKIYWDVSVISDTNIPHNRPDIVVFRKKEKTALIIDVTVPLDDNIQTGYVEKIAKYQVLKEKLATMYQLRTVQILPMVLSSNGLIHCNFFPNLKMCKIEHPMKVLVCSQKSVILSTTSMLRRYLNVNEI</sequence>
<evidence type="ECO:0000313" key="1">
    <source>
        <dbReference type="EMBL" id="CAG6721139.1"/>
    </source>
</evidence>
<accession>A0A8D8VCT2</accession>
<proteinExistence type="predicted"/>
<dbReference type="EMBL" id="HBUF01361664">
    <property type="protein sequence ID" value="CAG6721139.1"/>
    <property type="molecule type" value="Transcribed_RNA"/>
</dbReference>
<reference evidence="1" key="1">
    <citation type="submission" date="2021-05" db="EMBL/GenBank/DDBJ databases">
        <authorList>
            <person name="Alioto T."/>
            <person name="Alioto T."/>
            <person name="Gomez Garrido J."/>
        </authorList>
    </citation>
    <scope>NUCLEOTIDE SEQUENCE</scope>
</reference>
<organism evidence="1">
    <name type="scientific">Cacopsylla melanoneura</name>
    <dbReference type="NCBI Taxonomy" id="428564"/>
    <lineage>
        <taxon>Eukaryota</taxon>
        <taxon>Metazoa</taxon>
        <taxon>Ecdysozoa</taxon>
        <taxon>Arthropoda</taxon>
        <taxon>Hexapoda</taxon>
        <taxon>Insecta</taxon>
        <taxon>Pterygota</taxon>
        <taxon>Neoptera</taxon>
        <taxon>Paraneoptera</taxon>
        <taxon>Hemiptera</taxon>
        <taxon>Sternorrhyncha</taxon>
        <taxon>Psylloidea</taxon>
        <taxon>Psyllidae</taxon>
        <taxon>Psyllinae</taxon>
        <taxon>Cacopsylla</taxon>
    </lineage>
</organism>
<evidence type="ECO:0008006" key="2">
    <source>
        <dbReference type="Google" id="ProtNLM"/>
    </source>
</evidence>
<name>A0A8D8VCT2_9HEMI</name>
<dbReference type="AlphaFoldDB" id="A0A8D8VCT2"/>
<protein>
    <recommendedName>
        <fullName evidence="2">Reverse transcriptase</fullName>
    </recommendedName>
</protein>
<dbReference type="PANTHER" id="PTHR35450">
    <property type="entry name" value="REVERSE TRANSCRIPTASE DOMAIN-CONTAINING PROTEIN"/>
    <property type="match status" value="1"/>
</dbReference>
<dbReference type="PANTHER" id="PTHR35450:SF2">
    <property type="entry name" value="REVERSE TRANSCRIPTASE DOMAIN-CONTAINING PROTEIN"/>
    <property type="match status" value="1"/>
</dbReference>